<evidence type="ECO:0000313" key="2">
    <source>
        <dbReference type="Proteomes" id="UP001209878"/>
    </source>
</evidence>
<evidence type="ECO:0000313" key="1">
    <source>
        <dbReference type="EMBL" id="KAK2142028.1"/>
    </source>
</evidence>
<reference evidence="1" key="1">
    <citation type="journal article" date="2023" name="Mol. Biol. Evol.">
        <title>Third-Generation Sequencing Reveals the Adaptive Role of the Epigenome in Three Deep-Sea Polychaetes.</title>
        <authorList>
            <person name="Perez M."/>
            <person name="Aroh O."/>
            <person name="Sun Y."/>
            <person name="Lan Y."/>
            <person name="Juniper S.K."/>
            <person name="Young C.R."/>
            <person name="Angers B."/>
            <person name="Qian P.Y."/>
        </authorList>
    </citation>
    <scope>NUCLEOTIDE SEQUENCE</scope>
    <source>
        <strain evidence="1">R07B-5</strain>
    </source>
</reference>
<dbReference type="EMBL" id="JAODUO010005011">
    <property type="protein sequence ID" value="KAK2142028.1"/>
    <property type="molecule type" value="Genomic_DNA"/>
</dbReference>
<name>A0AAD9MS13_RIDPI</name>
<dbReference type="Proteomes" id="UP001209878">
    <property type="component" value="Unassembled WGS sequence"/>
</dbReference>
<gene>
    <name evidence="1" type="ORF">NP493_5027g00000</name>
</gene>
<organism evidence="1 2">
    <name type="scientific">Ridgeia piscesae</name>
    <name type="common">Tubeworm</name>
    <dbReference type="NCBI Taxonomy" id="27915"/>
    <lineage>
        <taxon>Eukaryota</taxon>
        <taxon>Metazoa</taxon>
        <taxon>Spiralia</taxon>
        <taxon>Lophotrochozoa</taxon>
        <taxon>Annelida</taxon>
        <taxon>Polychaeta</taxon>
        <taxon>Sedentaria</taxon>
        <taxon>Canalipalpata</taxon>
        <taxon>Sabellida</taxon>
        <taxon>Siboglinidae</taxon>
        <taxon>Ridgeia</taxon>
    </lineage>
</organism>
<comment type="caution">
    <text evidence="1">The sequence shown here is derived from an EMBL/GenBank/DDBJ whole genome shotgun (WGS) entry which is preliminary data.</text>
</comment>
<accession>A0AAD9MS13</accession>
<sequence>MSAQVSNVCRAAYSNLFSIAKILEMVQRSAARVVLRIRRGDRRSMTAALEQLHWLPVRYCIKYKILVIVFRALRDRMPTYIASLITPNVPHRVLRSADRALLVVPRHNLERYGRRSFSRAGPTLWNALPEDLRSTECMNKFKAHLKTFYFKIAFNV</sequence>
<proteinExistence type="predicted"/>
<protein>
    <submittedName>
        <fullName evidence="1">Uncharacterized protein</fullName>
    </submittedName>
</protein>
<keyword evidence="2" id="KW-1185">Reference proteome</keyword>
<dbReference type="AlphaFoldDB" id="A0AAD9MS13"/>